<dbReference type="SUPFAM" id="SSF52540">
    <property type="entry name" value="P-loop containing nucleoside triphosphate hydrolases"/>
    <property type="match status" value="1"/>
</dbReference>
<protein>
    <recommendedName>
        <fullName evidence="3">Kinase</fullName>
    </recommendedName>
</protein>
<organism evidence="1 2">
    <name type="scientific">Acidipropionibacterium acidipropionici</name>
    <dbReference type="NCBI Taxonomy" id="1748"/>
    <lineage>
        <taxon>Bacteria</taxon>
        <taxon>Bacillati</taxon>
        <taxon>Actinomycetota</taxon>
        <taxon>Actinomycetes</taxon>
        <taxon>Propionibacteriales</taxon>
        <taxon>Propionibacteriaceae</taxon>
        <taxon>Acidipropionibacterium</taxon>
    </lineage>
</organism>
<evidence type="ECO:0008006" key="3">
    <source>
        <dbReference type="Google" id="ProtNLM"/>
    </source>
</evidence>
<dbReference type="EMBL" id="CP014352">
    <property type="protein sequence ID" value="AMS04139.1"/>
    <property type="molecule type" value="Genomic_DNA"/>
</dbReference>
<dbReference type="Pfam" id="PF13671">
    <property type="entry name" value="AAA_33"/>
    <property type="match status" value="1"/>
</dbReference>
<evidence type="ECO:0000313" key="2">
    <source>
        <dbReference type="Proteomes" id="UP000075221"/>
    </source>
</evidence>
<evidence type="ECO:0000313" key="1">
    <source>
        <dbReference type="EMBL" id="AMS04139.1"/>
    </source>
</evidence>
<name>A0AAC8YCA4_9ACTN</name>
<dbReference type="Proteomes" id="UP000075221">
    <property type="component" value="Chromosome"/>
</dbReference>
<dbReference type="RefSeq" id="WP_062818732.1">
    <property type="nucleotide sequence ID" value="NZ_CP014352.1"/>
</dbReference>
<accession>A0AAC8YCA4</accession>
<proteinExistence type="predicted"/>
<dbReference type="AlphaFoldDB" id="A0AAC8YCA4"/>
<reference evidence="1 2" key="1">
    <citation type="submission" date="2016-02" db="EMBL/GenBank/DDBJ databases">
        <title>Complete Genome Sequence of Propionibacterium acidipropionici ATCC 55737.</title>
        <authorList>
            <person name="Luna Flores C.H."/>
            <person name="Nielsen L.K."/>
            <person name="Marcellin E."/>
        </authorList>
    </citation>
    <scope>NUCLEOTIDE SEQUENCE [LARGE SCALE GENOMIC DNA]</scope>
    <source>
        <strain evidence="1 2">ATCC 55737</strain>
    </source>
</reference>
<gene>
    <name evidence="1" type="ORF">AXH35_00215</name>
</gene>
<sequence>MSLTDRTLILVAGLPGTGKTYLLDKITSRYPDLIHISLDDIKERSWDTHGFRNLKERYALDDAALRTYLDSVDSQMKNGRGIISDYPFGAKQHARLERSCTSYHYRPLTIRLVADLDVLFTRQRERDLDPVRHPGHVFTRYEPGAPTPDRSLADNLPTRQEFISRCTDRGYQSFSLGPTLPVVATDLTQVNYPGILDWLAAQLANDSD</sequence>
<dbReference type="Gene3D" id="3.40.50.300">
    <property type="entry name" value="P-loop containing nucleotide triphosphate hydrolases"/>
    <property type="match status" value="1"/>
</dbReference>
<dbReference type="InterPro" id="IPR027417">
    <property type="entry name" value="P-loop_NTPase"/>
</dbReference>